<comment type="subcellular location">
    <subcellularLocation>
        <location evidence="1">Cytoplasmic vesicle</location>
        <location evidence="1">Clathrin-coated vesicle</location>
    </subcellularLocation>
    <subcellularLocation>
        <location evidence="2">Golgi apparatus</location>
    </subcellularLocation>
    <subcellularLocation>
        <location evidence="3">Membrane</location>
        <location evidence="3">Clathrin-coated pit</location>
    </subcellularLocation>
</comment>
<feature type="compositionally biased region" description="Basic and acidic residues" evidence="9">
    <location>
        <begin position="322"/>
        <end position="332"/>
    </location>
</feature>
<organism evidence="11 12">
    <name type="scientific">Olea europaea subsp. europaea</name>
    <dbReference type="NCBI Taxonomy" id="158383"/>
    <lineage>
        <taxon>Eukaryota</taxon>
        <taxon>Viridiplantae</taxon>
        <taxon>Streptophyta</taxon>
        <taxon>Embryophyta</taxon>
        <taxon>Tracheophyta</taxon>
        <taxon>Spermatophyta</taxon>
        <taxon>Magnoliopsida</taxon>
        <taxon>eudicotyledons</taxon>
        <taxon>Gunneridae</taxon>
        <taxon>Pentapetalae</taxon>
        <taxon>asterids</taxon>
        <taxon>lamiids</taxon>
        <taxon>Lamiales</taxon>
        <taxon>Oleaceae</taxon>
        <taxon>Oleeae</taxon>
        <taxon>Olea</taxon>
    </lineage>
</organism>
<dbReference type="PROSITE" id="PS50942">
    <property type="entry name" value="ENTH"/>
    <property type="match status" value="1"/>
</dbReference>
<dbReference type="CDD" id="cd03564">
    <property type="entry name" value="ANTH_N"/>
    <property type="match status" value="1"/>
</dbReference>
<evidence type="ECO:0000259" key="10">
    <source>
        <dbReference type="PROSITE" id="PS50942"/>
    </source>
</evidence>
<dbReference type="Gene3D" id="1.25.40.90">
    <property type="match status" value="1"/>
</dbReference>
<evidence type="ECO:0000256" key="5">
    <source>
        <dbReference type="ARBA" id="ARBA00023034"/>
    </source>
</evidence>
<dbReference type="GO" id="GO:0005794">
    <property type="term" value="C:Golgi apparatus"/>
    <property type="evidence" value="ECO:0007669"/>
    <property type="project" value="UniProtKB-SubCell"/>
</dbReference>
<dbReference type="SMART" id="SM00273">
    <property type="entry name" value="ENTH"/>
    <property type="match status" value="1"/>
</dbReference>
<dbReference type="InterPro" id="IPR048050">
    <property type="entry name" value="ANTH_N_plant"/>
</dbReference>
<accession>A0A8S0UTN2</accession>
<keyword evidence="12" id="KW-1185">Reference proteome</keyword>
<dbReference type="GO" id="GO:0072583">
    <property type="term" value="P:clathrin-dependent endocytosis"/>
    <property type="evidence" value="ECO:0007669"/>
    <property type="project" value="InterPro"/>
</dbReference>
<reference evidence="11 12" key="1">
    <citation type="submission" date="2019-12" db="EMBL/GenBank/DDBJ databases">
        <authorList>
            <person name="Alioto T."/>
            <person name="Alioto T."/>
            <person name="Gomez Garrido J."/>
        </authorList>
    </citation>
    <scope>NUCLEOTIDE SEQUENCE [LARGE SCALE GENOMIC DNA]</scope>
</reference>
<evidence type="ECO:0000256" key="9">
    <source>
        <dbReference type="SAM" id="MobiDB-lite"/>
    </source>
</evidence>
<comment type="caution">
    <text evidence="11">The sequence shown here is derived from an EMBL/GenBank/DDBJ whole genome shotgun (WGS) entry which is preliminary data.</text>
</comment>
<dbReference type="Gene3D" id="1.20.58.150">
    <property type="entry name" value="ANTH domain"/>
    <property type="match status" value="1"/>
</dbReference>
<dbReference type="GO" id="GO:0005546">
    <property type="term" value="F:phosphatidylinositol-4,5-bisphosphate binding"/>
    <property type="evidence" value="ECO:0007669"/>
    <property type="project" value="TreeGrafter"/>
</dbReference>
<dbReference type="SUPFAM" id="SSF89009">
    <property type="entry name" value="GAT-like domain"/>
    <property type="match status" value="1"/>
</dbReference>
<name>A0A8S0UTN2_OLEEU</name>
<keyword evidence="6" id="KW-0472">Membrane</keyword>
<dbReference type="GO" id="GO:0048268">
    <property type="term" value="P:clathrin coat assembly"/>
    <property type="evidence" value="ECO:0007669"/>
    <property type="project" value="InterPro"/>
</dbReference>
<keyword evidence="7" id="KW-0168">Coated pit</keyword>
<dbReference type="InterPro" id="IPR008942">
    <property type="entry name" value="ENTH_VHS"/>
</dbReference>
<evidence type="ECO:0000313" key="11">
    <source>
        <dbReference type="EMBL" id="CAA3021283.1"/>
    </source>
</evidence>
<proteinExistence type="predicted"/>
<dbReference type="AlphaFoldDB" id="A0A8S0UTN2"/>
<dbReference type="PANTHER" id="PTHR22951:SF5">
    <property type="entry name" value="PHOSPHATIDYLINOSITOL-BINDING CLATHRIN ASSEMBLY PROTEIN LAP"/>
    <property type="match status" value="1"/>
</dbReference>
<dbReference type="GO" id="GO:0005545">
    <property type="term" value="F:1-phosphatidylinositol binding"/>
    <property type="evidence" value="ECO:0007669"/>
    <property type="project" value="InterPro"/>
</dbReference>
<dbReference type="InterPro" id="IPR045192">
    <property type="entry name" value="AP180-like"/>
</dbReference>
<dbReference type="Gramene" id="OE9A108873T1">
    <property type="protein sequence ID" value="OE9A108873C1"/>
    <property type="gene ID" value="OE9A108873"/>
</dbReference>
<dbReference type="GO" id="GO:0006900">
    <property type="term" value="P:vesicle budding from membrane"/>
    <property type="evidence" value="ECO:0007669"/>
    <property type="project" value="TreeGrafter"/>
</dbReference>
<feature type="compositionally biased region" description="Basic and acidic residues" evidence="9">
    <location>
        <begin position="451"/>
        <end position="461"/>
    </location>
</feature>
<dbReference type="GO" id="GO:0005905">
    <property type="term" value="C:clathrin-coated pit"/>
    <property type="evidence" value="ECO:0007669"/>
    <property type="project" value="UniProtKB-SubCell"/>
</dbReference>
<gene>
    <name evidence="11" type="ORF">OLEA9_A108873</name>
</gene>
<keyword evidence="4" id="KW-0254">Endocytosis</keyword>
<evidence type="ECO:0000256" key="7">
    <source>
        <dbReference type="ARBA" id="ARBA00023176"/>
    </source>
</evidence>
<evidence type="ECO:0000313" key="12">
    <source>
        <dbReference type="Proteomes" id="UP000594638"/>
    </source>
</evidence>
<evidence type="ECO:0000256" key="8">
    <source>
        <dbReference type="ARBA" id="ARBA00023329"/>
    </source>
</evidence>
<dbReference type="Pfam" id="PF07651">
    <property type="entry name" value="ANTH"/>
    <property type="match status" value="1"/>
</dbReference>
<evidence type="ECO:0000256" key="6">
    <source>
        <dbReference type="ARBA" id="ARBA00023136"/>
    </source>
</evidence>
<evidence type="ECO:0000256" key="2">
    <source>
        <dbReference type="ARBA" id="ARBA00004555"/>
    </source>
</evidence>
<evidence type="ECO:0000256" key="4">
    <source>
        <dbReference type="ARBA" id="ARBA00022583"/>
    </source>
</evidence>
<feature type="compositionally biased region" description="Acidic residues" evidence="9">
    <location>
        <begin position="477"/>
        <end position="498"/>
    </location>
</feature>
<evidence type="ECO:0000256" key="1">
    <source>
        <dbReference type="ARBA" id="ARBA00004132"/>
    </source>
</evidence>
<keyword evidence="5" id="KW-0333">Golgi apparatus</keyword>
<dbReference type="InterPro" id="IPR013809">
    <property type="entry name" value="ENTH"/>
</dbReference>
<sequence length="702" mass="78992">MDSFRKAYGALKDTTTVSLAKVNSEFKDLDIAIVKATNHVECPPKERHVRKIFAVTSVSCPRADVAYCIHALSRRLAKTGSWIVALKTLIVIHRTLREGDPTFKEEFLYYSRRGHLFQISKFKDDSSPHAWDCSAWVRTYALFLEERLECFRTLKYDIESEQLIKTASGISKIRSRTRILNAEQLLEMLPSLQQLLYRLVSCQPQGAACYNYLIQYALALVLKESFKIYCAINDGIINLVDMYFDMAKHDAVKALNIYKTAAKQAEQLADFYEFCRTLDLSRTFQFPILRQAPPSFLATMEEYVREAPQTGAMSIKRLEYEEYPKPEEETQKPEASTPEESEKLVAEVESEEEQVDAQEEPQTGNEEEIGPQISAEEPVDLLGLNEVNPKALELEESNALALAIVQPGDEGLPMHNAWSEIGKTSGWELALVTAPSNNKSQVAETNMEYEEYPKPEEETQKPEASTPEESEKLVAEVESEEEQVDAQEEPQTGNEEEIGPQISAEEPVDLLGLNEVNPKALELEESNALALAIVQPGDEGLPMHNAWSEIGKTSGWELALVTAPSNNKSQVADTKMAGGFDKLLLDSLYEDDSARRQLKLQNAGYKASYGHEMAVPNPFDQPDPFTMSNNFAPPINVQMAHMSQQQQMMMQQQQQQNMMVSYQHKTQYSHSQMAQMGSSNPFGDPFVYPQSAMPPQGNHTLL</sequence>
<dbReference type="InterPro" id="IPR014712">
    <property type="entry name" value="ANTH_dom_sf"/>
</dbReference>
<feature type="region of interest" description="Disordered" evidence="9">
    <location>
        <begin position="322"/>
        <end position="374"/>
    </location>
</feature>
<dbReference type="GO" id="GO:0030136">
    <property type="term" value="C:clathrin-coated vesicle"/>
    <property type="evidence" value="ECO:0007669"/>
    <property type="project" value="UniProtKB-SubCell"/>
</dbReference>
<dbReference type="EMBL" id="CACTIH010009051">
    <property type="protein sequence ID" value="CAA3021283.1"/>
    <property type="molecule type" value="Genomic_DNA"/>
</dbReference>
<evidence type="ECO:0000256" key="3">
    <source>
        <dbReference type="ARBA" id="ARBA00004600"/>
    </source>
</evidence>
<dbReference type="GO" id="GO:0000149">
    <property type="term" value="F:SNARE binding"/>
    <property type="evidence" value="ECO:0007669"/>
    <property type="project" value="TreeGrafter"/>
</dbReference>
<dbReference type="FunFam" id="1.20.58.150:FF:000003">
    <property type="entry name" value="Putative clathrin assembly protein"/>
    <property type="match status" value="1"/>
</dbReference>
<dbReference type="InterPro" id="IPR011417">
    <property type="entry name" value="ANTH_dom"/>
</dbReference>
<feature type="domain" description="ENTH" evidence="10">
    <location>
        <begin position="21"/>
        <end position="158"/>
    </location>
</feature>
<dbReference type="OrthoDB" id="44015at2759"/>
<dbReference type="SUPFAM" id="SSF48464">
    <property type="entry name" value="ENTH/VHS domain"/>
    <property type="match status" value="1"/>
</dbReference>
<dbReference type="FunFam" id="1.25.40.90:FF:000005">
    <property type="entry name" value="Clathrin assembly protein AP180"/>
    <property type="match status" value="1"/>
</dbReference>
<protein>
    <submittedName>
        <fullName evidence="11">Clathrin assembly At5g57200</fullName>
    </submittedName>
</protein>
<dbReference type="PANTHER" id="PTHR22951">
    <property type="entry name" value="CLATHRIN ASSEMBLY PROTEIN"/>
    <property type="match status" value="1"/>
</dbReference>
<feature type="compositionally biased region" description="Acidic residues" evidence="9">
    <location>
        <begin position="348"/>
        <end position="369"/>
    </location>
</feature>
<dbReference type="Proteomes" id="UP000594638">
    <property type="component" value="Unassembled WGS sequence"/>
</dbReference>
<feature type="region of interest" description="Disordered" evidence="9">
    <location>
        <begin position="439"/>
        <end position="503"/>
    </location>
</feature>
<dbReference type="GO" id="GO:0032050">
    <property type="term" value="F:clathrin heavy chain binding"/>
    <property type="evidence" value="ECO:0007669"/>
    <property type="project" value="TreeGrafter"/>
</dbReference>
<keyword evidence="8" id="KW-0968">Cytoplasmic vesicle</keyword>